<dbReference type="PRINTS" id="PR00413">
    <property type="entry name" value="HADHALOGNASE"/>
</dbReference>
<dbReference type="SUPFAM" id="SSF56784">
    <property type="entry name" value="HAD-like"/>
    <property type="match status" value="1"/>
</dbReference>
<dbReference type="PANTHER" id="PTHR46470">
    <property type="entry name" value="N-ACYLNEURAMINATE-9-PHOSPHATASE"/>
    <property type="match status" value="1"/>
</dbReference>
<dbReference type="NCBIfam" id="TIGR01549">
    <property type="entry name" value="HAD-SF-IA-v1"/>
    <property type="match status" value="1"/>
</dbReference>
<gene>
    <name evidence="5" type="ORF">UQ64_13170</name>
</gene>
<dbReference type="GO" id="GO:0044281">
    <property type="term" value="P:small molecule metabolic process"/>
    <property type="evidence" value="ECO:0007669"/>
    <property type="project" value="UniProtKB-ARBA"/>
</dbReference>
<dbReference type="AlphaFoldDB" id="A0A0W1AYL2"/>
<dbReference type="Pfam" id="PF13419">
    <property type="entry name" value="HAD_2"/>
    <property type="match status" value="1"/>
</dbReference>
<name>A0A0W1AYL2_9BACL</name>
<keyword evidence="3 5" id="KW-0378">Hydrolase</keyword>
<proteinExistence type="predicted"/>
<comment type="caution">
    <text evidence="5">The sequence shown here is derived from an EMBL/GenBank/DDBJ whole genome shotgun (WGS) entry which is preliminary data.</text>
</comment>
<dbReference type="RefSeq" id="WP_060623327.1">
    <property type="nucleotide sequence ID" value="NZ_LCZJ02000019.1"/>
</dbReference>
<keyword evidence="2" id="KW-0479">Metal-binding</keyword>
<organism evidence="5 6">
    <name type="scientific">Paenibacillus etheri</name>
    <dbReference type="NCBI Taxonomy" id="1306852"/>
    <lineage>
        <taxon>Bacteria</taxon>
        <taxon>Bacillati</taxon>
        <taxon>Bacillota</taxon>
        <taxon>Bacilli</taxon>
        <taxon>Bacillales</taxon>
        <taxon>Paenibacillaceae</taxon>
        <taxon>Paenibacillus</taxon>
    </lineage>
</organism>
<evidence type="ECO:0000313" key="5">
    <source>
        <dbReference type="EMBL" id="KTD86426.1"/>
    </source>
</evidence>
<keyword evidence="4" id="KW-0460">Magnesium</keyword>
<dbReference type="InterPro" id="IPR051400">
    <property type="entry name" value="HAD-like_hydrolase"/>
</dbReference>
<reference evidence="5 6" key="1">
    <citation type="journal article" date="2015" name="Int. Biodeterior. Biodegradation">
        <title>Physiological and genetic screening methods for the isolation of methyl tert-butyl ether-degrading bacteria for bioremediation purposes.</title>
        <authorList>
            <person name="Guisado I.M."/>
            <person name="Purswani J."/>
            <person name="Gonzalez Lopez J."/>
            <person name="Pozo C."/>
        </authorList>
    </citation>
    <scope>NUCLEOTIDE SEQUENCE [LARGE SCALE GENOMIC DNA]</scope>
    <source>
        <strain evidence="5 6">SH7</strain>
    </source>
</reference>
<sequence>MKEVQAILFDLDNTLMDRDQTFRSFSTQFVQDFLGHLEPAEAQDVIEDIIHRDADGYRDKDGFFVELSEVLPWETPVPAEHIRAYYDASYINHGATMKHAVDVLKYCKERGYILGLVTNGKVDIQNTKIDTLALREYFKAIVISGEVGIAKPDPKIYQLALDRLGVPADQTLFIGDHPVNDIWGAGKAGLQGIWLQRKHAWDDQLDIQPWQMIHELNELKSIL</sequence>
<dbReference type="Gene3D" id="3.40.50.1000">
    <property type="entry name" value="HAD superfamily/HAD-like"/>
    <property type="match status" value="1"/>
</dbReference>
<evidence type="ECO:0000256" key="1">
    <source>
        <dbReference type="ARBA" id="ARBA00001946"/>
    </source>
</evidence>
<dbReference type="Proteomes" id="UP000054709">
    <property type="component" value="Unassembled WGS sequence"/>
</dbReference>
<dbReference type="Gene3D" id="1.10.150.520">
    <property type="match status" value="1"/>
</dbReference>
<dbReference type="InterPro" id="IPR006439">
    <property type="entry name" value="HAD-SF_hydro_IA"/>
</dbReference>
<dbReference type="InterPro" id="IPR041492">
    <property type="entry name" value="HAD_2"/>
</dbReference>
<dbReference type="OrthoDB" id="9809962at2"/>
<evidence type="ECO:0000313" key="6">
    <source>
        <dbReference type="Proteomes" id="UP000054709"/>
    </source>
</evidence>
<dbReference type="InterPro" id="IPR036412">
    <property type="entry name" value="HAD-like_sf"/>
</dbReference>
<dbReference type="InterPro" id="IPR023214">
    <property type="entry name" value="HAD_sf"/>
</dbReference>
<dbReference type="PANTHER" id="PTHR46470:SF2">
    <property type="entry name" value="GLYCERALDEHYDE 3-PHOSPHATE PHOSPHATASE"/>
    <property type="match status" value="1"/>
</dbReference>
<dbReference type="GO" id="GO:0046872">
    <property type="term" value="F:metal ion binding"/>
    <property type="evidence" value="ECO:0007669"/>
    <property type="project" value="UniProtKB-KW"/>
</dbReference>
<dbReference type="SFLD" id="SFLDG01129">
    <property type="entry name" value="C1.5:_HAD__Beta-PGM__Phosphata"/>
    <property type="match status" value="1"/>
</dbReference>
<protein>
    <submittedName>
        <fullName evidence="5">Hydrolase</fullName>
    </submittedName>
</protein>
<dbReference type="SFLD" id="SFLDS00003">
    <property type="entry name" value="Haloacid_Dehalogenase"/>
    <property type="match status" value="1"/>
</dbReference>
<keyword evidence="6" id="KW-1185">Reference proteome</keyword>
<dbReference type="EMBL" id="LCZJ02000019">
    <property type="protein sequence ID" value="KTD86426.1"/>
    <property type="molecule type" value="Genomic_DNA"/>
</dbReference>
<evidence type="ECO:0000256" key="4">
    <source>
        <dbReference type="ARBA" id="ARBA00022842"/>
    </source>
</evidence>
<accession>A0A0W1AYL2</accession>
<dbReference type="NCBIfam" id="TIGR01509">
    <property type="entry name" value="HAD-SF-IA-v3"/>
    <property type="match status" value="1"/>
</dbReference>
<comment type="cofactor">
    <cofactor evidence="1">
        <name>Mg(2+)</name>
        <dbReference type="ChEBI" id="CHEBI:18420"/>
    </cofactor>
</comment>
<dbReference type="GO" id="GO:0016791">
    <property type="term" value="F:phosphatase activity"/>
    <property type="evidence" value="ECO:0007669"/>
    <property type="project" value="TreeGrafter"/>
</dbReference>
<evidence type="ECO:0000256" key="2">
    <source>
        <dbReference type="ARBA" id="ARBA00022723"/>
    </source>
</evidence>
<evidence type="ECO:0000256" key="3">
    <source>
        <dbReference type="ARBA" id="ARBA00022801"/>
    </source>
</evidence>